<dbReference type="EMBL" id="CP002198">
    <property type="protein sequence ID" value="ADN16596.1"/>
    <property type="molecule type" value="Genomic_DNA"/>
</dbReference>
<evidence type="ECO:0000313" key="1">
    <source>
        <dbReference type="EMBL" id="ADN16596.1"/>
    </source>
</evidence>
<organism evidence="1 2">
    <name type="scientific">Gloeothece verrucosa (strain PCC 7822)</name>
    <name type="common">Cyanothece sp. (strain PCC 7822)</name>
    <dbReference type="NCBI Taxonomy" id="497965"/>
    <lineage>
        <taxon>Bacteria</taxon>
        <taxon>Bacillati</taxon>
        <taxon>Cyanobacteriota</taxon>
        <taxon>Cyanophyceae</taxon>
        <taxon>Oscillatoriophycideae</taxon>
        <taxon>Chroococcales</taxon>
        <taxon>Aphanothecaceae</taxon>
        <taxon>Gloeothece</taxon>
        <taxon>Gloeothece verrucosa</taxon>
    </lineage>
</organism>
<dbReference type="KEGG" id="cyj:Cyan7822_4691"/>
<evidence type="ECO:0000313" key="2">
    <source>
        <dbReference type="Proteomes" id="UP000008206"/>
    </source>
</evidence>
<keyword evidence="2" id="KW-1185">Reference proteome</keyword>
<proteinExistence type="predicted"/>
<dbReference type="Proteomes" id="UP000008206">
    <property type="component" value="Chromosome"/>
</dbReference>
<sequence length="70" mass="8059">MNNPMNYKTQPGLIAALKRATSKPMSVKLAWWFKQAEYALINNLGGMKSQQQHWSLHITPEFRSIGLRTE</sequence>
<dbReference type="STRING" id="497965.Cyan7822_4691"/>
<dbReference type="AlphaFoldDB" id="E0UEM8"/>
<protein>
    <submittedName>
        <fullName evidence="1">Uncharacterized protein</fullName>
    </submittedName>
</protein>
<dbReference type="HOGENOM" id="CLU_2751033_0_0_3"/>
<name>E0UEM8_GLOV7</name>
<gene>
    <name evidence="1" type="ordered locus">Cyan7822_4691</name>
</gene>
<accession>E0UEM8</accession>
<reference evidence="2" key="1">
    <citation type="journal article" date="2011" name="MBio">
        <title>Novel metabolic attributes of the genus Cyanothece, comprising a group of unicellular nitrogen-fixing Cyanobacteria.</title>
        <authorList>
            <person name="Bandyopadhyay A."/>
            <person name="Elvitigala T."/>
            <person name="Welsh E."/>
            <person name="Stockel J."/>
            <person name="Liberton M."/>
            <person name="Min H."/>
            <person name="Sherman L.A."/>
            <person name="Pakrasi H.B."/>
        </authorList>
    </citation>
    <scope>NUCLEOTIDE SEQUENCE [LARGE SCALE GENOMIC DNA]</scope>
    <source>
        <strain evidence="2">PCC 7822</strain>
    </source>
</reference>